<dbReference type="WBParaSite" id="SSTP_0001161200.1">
    <property type="protein sequence ID" value="SSTP_0001161200.1"/>
    <property type="gene ID" value="SSTP_0001161200"/>
</dbReference>
<proteinExistence type="inferred from homology"/>
<evidence type="ECO:0000256" key="9">
    <source>
        <dbReference type="SAM" id="MobiDB-lite"/>
    </source>
</evidence>
<dbReference type="InterPro" id="IPR051421">
    <property type="entry name" value="RNA_Proc_DNA_Dmg_Regulator"/>
</dbReference>
<evidence type="ECO:0000256" key="6">
    <source>
        <dbReference type="ARBA" id="ARBA00023187"/>
    </source>
</evidence>
<evidence type="ECO:0000256" key="1">
    <source>
        <dbReference type="ARBA" id="ARBA00004123"/>
    </source>
</evidence>
<evidence type="ECO:0000256" key="5">
    <source>
        <dbReference type="ARBA" id="ARBA00022664"/>
    </source>
</evidence>
<dbReference type="Proteomes" id="UP000035681">
    <property type="component" value="Unplaced"/>
</dbReference>
<name>A0A0K0EQ83_STRER</name>
<evidence type="ECO:0000313" key="11">
    <source>
        <dbReference type="Proteomes" id="UP000035681"/>
    </source>
</evidence>
<evidence type="ECO:0000256" key="8">
    <source>
        <dbReference type="ARBA" id="ARBA00023306"/>
    </source>
</evidence>
<accession>A0A0K0EQ83</accession>
<comment type="similarity">
    <text evidence="3">Belongs to the SDE2 family.</text>
</comment>
<keyword evidence="8" id="KW-0131">Cell cycle</keyword>
<feature type="domain" description="SDE2-like" evidence="10">
    <location>
        <begin position="72"/>
        <end position="170"/>
    </location>
</feature>
<sequence length="232" mass="26667">MDRIINYIQETSEDIILPSKIFSNDQNLIKTLTYIPEESYYLIYDGKILKNGINDLRYLKDAVVKINYRLRGGKGGFGALLKAFRISKSSNQRDSRDLSGRRISDIEEEKRILKWIEGQSKRELEAAKKKLAKYIKCKNSLDGVSKHKISNDKYLKVKALIDNELNKALEETKNIIEEKDSDDINNENEKEEVNNSEDENDKNPEKESDNDSDCDFSDIMAGPSTFGKSKKK</sequence>
<dbReference type="AlphaFoldDB" id="A0A0K0EQ83"/>
<dbReference type="STRING" id="6248.A0A0K0EQ83"/>
<dbReference type="GO" id="GO:0008380">
    <property type="term" value="P:RNA splicing"/>
    <property type="evidence" value="ECO:0007669"/>
    <property type="project" value="UniProtKB-KW"/>
</dbReference>
<keyword evidence="7" id="KW-0539">Nucleus</keyword>
<dbReference type="PANTHER" id="PTHR12786">
    <property type="entry name" value="SPLICING FACTOR SF3A-RELATED"/>
    <property type="match status" value="1"/>
</dbReference>
<evidence type="ECO:0000256" key="4">
    <source>
        <dbReference type="ARBA" id="ARBA00022490"/>
    </source>
</evidence>
<evidence type="ECO:0000256" key="2">
    <source>
        <dbReference type="ARBA" id="ARBA00004496"/>
    </source>
</evidence>
<evidence type="ECO:0000256" key="7">
    <source>
        <dbReference type="ARBA" id="ARBA00023242"/>
    </source>
</evidence>
<keyword evidence="11" id="KW-1185">Reference proteome</keyword>
<comment type="subcellular location">
    <subcellularLocation>
        <location evidence="2">Cytoplasm</location>
    </subcellularLocation>
    <subcellularLocation>
        <location evidence="1">Nucleus</location>
    </subcellularLocation>
</comment>
<dbReference type="WBParaSite" id="TCONS_00000529.p1">
    <property type="protein sequence ID" value="TCONS_00000529.p1"/>
    <property type="gene ID" value="XLOC_000533"/>
</dbReference>
<keyword evidence="6" id="KW-0508">mRNA splicing</keyword>
<reference evidence="12" key="1">
    <citation type="submission" date="2015-08" db="UniProtKB">
        <authorList>
            <consortium name="WormBaseParasite"/>
        </authorList>
    </citation>
    <scope>IDENTIFICATION</scope>
</reference>
<dbReference type="GO" id="GO:0006397">
    <property type="term" value="P:mRNA processing"/>
    <property type="evidence" value="ECO:0007669"/>
    <property type="project" value="UniProtKB-KW"/>
</dbReference>
<evidence type="ECO:0000259" key="10">
    <source>
        <dbReference type="Pfam" id="PF22782"/>
    </source>
</evidence>
<dbReference type="PANTHER" id="PTHR12786:SF1">
    <property type="entry name" value="SPLICING REGULATOR SDE2"/>
    <property type="match status" value="1"/>
</dbReference>
<protein>
    <submittedName>
        <fullName evidence="13">CCDC92/74 N-terminal domain-containing protein</fullName>
    </submittedName>
    <submittedName>
        <fullName evidence="12">Replication stress response regulator SDE2</fullName>
    </submittedName>
</protein>
<dbReference type="GO" id="GO:0005634">
    <property type="term" value="C:nucleus"/>
    <property type="evidence" value="ECO:0007669"/>
    <property type="project" value="UniProtKB-SubCell"/>
</dbReference>
<dbReference type="GO" id="GO:0005737">
    <property type="term" value="C:cytoplasm"/>
    <property type="evidence" value="ECO:0007669"/>
    <property type="project" value="UniProtKB-SubCell"/>
</dbReference>
<keyword evidence="4" id="KW-0963">Cytoplasm</keyword>
<dbReference type="Pfam" id="PF22782">
    <property type="entry name" value="SDE2"/>
    <property type="match status" value="1"/>
</dbReference>
<evidence type="ECO:0000313" key="12">
    <source>
        <dbReference type="WBParaSite" id="SSTP_0001161200.1"/>
    </source>
</evidence>
<feature type="region of interest" description="Disordered" evidence="9">
    <location>
        <begin position="178"/>
        <end position="232"/>
    </location>
</feature>
<evidence type="ECO:0000313" key="13">
    <source>
        <dbReference type="WBParaSite" id="TCONS_00000529.p1"/>
    </source>
</evidence>
<keyword evidence="5" id="KW-0507">mRNA processing</keyword>
<dbReference type="InterPro" id="IPR053822">
    <property type="entry name" value="SDE2-like_dom"/>
</dbReference>
<organism evidence="12">
    <name type="scientific">Strongyloides stercoralis</name>
    <name type="common">Threadworm</name>
    <dbReference type="NCBI Taxonomy" id="6248"/>
    <lineage>
        <taxon>Eukaryota</taxon>
        <taxon>Metazoa</taxon>
        <taxon>Ecdysozoa</taxon>
        <taxon>Nematoda</taxon>
        <taxon>Chromadorea</taxon>
        <taxon>Rhabditida</taxon>
        <taxon>Tylenchina</taxon>
        <taxon>Panagrolaimomorpha</taxon>
        <taxon>Strongyloidoidea</taxon>
        <taxon>Strongyloididae</taxon>
        <taxon>Strongyloides</taxon>
    </lineage>
</organism>
<evidence type="ECO:0000256" key="3">
    <source>
        <dbReference type="ARBA" id="ARBA00008726"/>
    </source>
</evidence>